<name>A0A2C9W509_MANES</name>
<sequence>MNLRLRSKRNKPNKRVIRQQPDRAFENRFYEPKLLLDHARIENEQENK</sequence>
<dbReference type="AlphaFoldDB" id="A0A2C9W509"/>
<protein>
    <submittedName>
        <fullName evidence="1">Uncharacterized protein</fullName>
    </submittedName>
</protein>
<organism evidence="1">
    <name type="scientific">Manihot esculenta</name>
    <name type="common">Cassava</name>
    <name type="synonym">Jatropha manihot</name>
    <dbReference type="NCBI Taxonomy" id="3983"/>
    <lineage>
        <taxon>Eukaryota</taxon>
        <taxon>Viridiplantae</taxon>
        <taxon>Streptophyta</taxon>
        <taxon>Embryophyta</taxon>
        <taxon>Tracheophyta</taxon>
        <taxon>Spermatophyta</taxon>
        <taxon>Magnoliopsida</taxon>
        <taxon>eudicotyledons</taxon>
        <taxon>Gunneridae</taxon>
        <taxon>Pentapetalae</taxon>
        <taxon>rosids</taxon>
        <taxon>fabids</taxon>
        <taxon>Malpighiales</taxon>
        <taxon>Euphorbiaceae</taxon>
        <taxon>Crotonoideae</taxon>
        <taxon>Manihoteae</taxon>
        <taxon>Manihot</taxon>
    </lineage>
</organism>
<gene>
    <name evidence="1" type="ORF">MANES_03G060500</name>
</gene>
<dbReference type="EMBL" id="CM004389">
    <property type="protein sequence ID" value="OAY54257.1"/>
    <property type="molecule type" value="Genomic_DNA"/>
</dbReference>
<accession>A0A2C9W509</accession>
<reference evidence="1" key="1">
    <citation type="submission" date="2016-02" db="EMBL/GenBank/DDBJ databases">
        <title>WGS assembly of Manihot esculenta.</title>
        <authorList>
            <person name="Bredeson J.V."/>
            <person name="Prochnik S.E."/>
            <person name="Lyons J.B."/>
            <person name="Schmutz J."/>
            <person name="Grimwood J."/>
            <person name="Vrebalov J."/>
            <person name="Bart R.S."/>
            <person name="Amuge T."/>
            <person name="Ferguson M.E."/>
            <person name="Green R."/>
            <person name="Putnam N."/>
            <person name="Stites J."/>
            <person name="Rounsley S."/>
            <person name="Rokhsar D.S."/>
        </authorList>
    </citation>
    <scope>NUCLEOTIDE SEQUENCE [LARGE SCALE GENOMIC DNA]</scope>
    <source>
        <tissue evidence="1">Leaf</tissue>
    </source>
</reference>
<evidence type="ECO:0000313" key="1">
    <source>
        <dbReference type="EMBL" id="OAY54257.1"/>
    </source>
</evidence>
<proteinExistence type="predicted"/>